<name>A0AAJ1Q5R8_9LACT</name>
<evidence type="ECO:0000313" key="2">
    <source>
        <dbReference type="Proteomes" id="UP001229251"/>
    </source>
</evidence>
<gene>
    <name evidence="1" type="ORF">QP433_08190</name>
</gene>
<dbReference type="AlphaFoldDB" id="A0AAJ1Q5R8"/>
<sequence length="56" mass="6208">MIIEILAIISIPAIASTAFLLGQKSVESRENAAYRAGLQDGYEEGRKEEKIVRMAR</sequence>
<proteinExistence type="predicted"/>
<dbReference type="RefSeq" id="WP_285066384.1">
    <property type="nucleotide sequence ID" value="NZ_JASOOE010000018.1"/>
</dbReference>
<dbReference type="Proteomes" id="UP001229251">
    <property type="component" value="Unassembled WGS sequence"/>
</dbReference>
<reference evidence="1" key="1">
    <citation type="submission" date="2023-05" db="EMBL/GenBank/DDBJ databases">
        <title>Cataloging the Phylogenetic Diversity of Human Bladder Bacteria.</title>
        <authorList>
            <person name="Du J."/>
        </authorList>
    </citation>
    <scope>NUCLEOTIDE SEQUENCE</scope>
    <source>
        <strain evidence="1">UMB1231</strain>
    </source>
</reference>
<organism evidence="1 2">
    <name type="scientific">Facklamia hominis</name>
    <dbReference type="NCBI Taxonomy" id="178214"/>
    <lineage>
        <taxon>Bacteria</taxon>
        <taxon>Bacillati</taxon>
        <taxon>Bacillota</taxon>
        <taxon>Bacilli</taxon>
        <taxon>Lactobacillales</taxon>
        <taxon>Aerococcaceae</taxon>
        <taxon>Facklamia</taxon>
    </lineage>
</organism>
<protein>
    <submittedName>
        <fullName evidence="1">Uncharacterized protein</fullName>
    </submittedName>
</protein>
<dbReference type="EMBL" id="JASOOE010000018">
    <property type="protein sequence ID" value="MDK7187960.1"/>
    <property type="molecule type" value="Genomic_DNA"/>
</dbReference>
<comment type="caution">
    <text evidence="1">The sequence shown here is derived from an EMBL/GenBank/DDBJ whole genome shotgun (WGS) entry which is preliminary data.</text>
</comment>
<evidence type="ECO:0000313" key="1">
    <source>
        <dbReference type="EMBL" id="MDK7187960.1"/>
    </source>
</evidence>
<accession>A0AAJ1Q5R8</accession>